<reference evidence="3" key="1">
    <citation type="journal article" date="2017" name="Syst. Appl. Microbiol.">
        <title>Soybeans inoculated with root zone soils of Canadian native legumes harbour diverse and novel Bradyrhizobium spp. that possess agricultural potential.</title>
        <authorList>
            <person name="Bromfield E.S.P."/>
            <person name="Cloutier S."/>
            <person name="Tambong J.T."/>
            <person name="Tran Thi T.V."/>
        </authorList>
    </citation>
    <scope>NUCLEOTIDE SEQUENCE</scope>
    <source>
        <strain evidence="3">1S5</strain>
    </source>
</reference>
<organism evidence="3 4">
    <name type="scientific">Bradyrhizobium barranii subsp. apii</name>
    <dbReference type="NCBI Taxonomy" id="2819348"/>
    <lineage>
        <taxon>Bacteria</taxon>
        <taxon>Pseudomonadati</taxon>
        <taxon>Pseudomonadota</taxon>
        <taxon>Alphaproteobacteria</taxon>
        <taxon>Hyphomicrobiales</taxon>
        <taxon>Nitrobacteraceae</taxon>
        <taxon>Bradyrhizobium</taxon>
        <taxon>Bradyrhizobium barranii</taxon>
    </lineage>
</organism>
<reference evidence="3" key="2">
    <citation type="submission" date="2022-04" db="EMBL/GenBank/DDBJ databases">
        <authorList>
            <person name="Bromfield E.S.P."/>
            <person name="Cloutier S."/>
        </authorList>
    </citation>
    <scope>NUCLEOTIDE SEQUENCE</scope>
    <source>
        <strain evidence="3">1S5</strain>
    </source>
</reference>
<evidence type="ECO:0000313" key="3">
    <source>
        <dbReference type="EMBL" id="UPT88639.1"/>
    </source>
</evidence>
<dbReference type="EMBL" id="CP096255">
    <property type="protein sequence ID" value="UPT88639.1"/>
    <property type="molecule type" value="Genomic_DNA"/>
</dbReference>
<dbReference type="Gene3D" id="3.40.50.150">
    <property type="entry name" value="Vaccinia Virus protein VP39"/>
    <property type="match status" value="2"/>
</dbReference>
<dbReference type="InterPro" id="IPR001173">
    <property type="entry name" value="Glyco_trans_2-like"/>
</dbReference>
<keyword evidence="3" id="KW-0808">Transferase</keyword>
<sequence length="1415" mass="154862">MTTAMEGQIEFEHYHRYCLARDLCDGLDVLDVASGEGYGSALLAGVARSVTGVEIDPESVAHARTAYPGPNLQFAVGDALSIPVGDASVDVVVSFETLEHLTDQTRFLQEVRRVLRPGGLFLVSTPDRTVYSAPGSDPNPYHVLELTPAELDALLGTHFQHRAILYQRPLLGSVMAGGEAEDWRSYERRNADLIEATNGLARAHYLVALASDAKLPGIGPSVYADRRRVHDVVQDALGVPSLREALATAEREMHAARAERGEAVAASQREAERASALDRELQTTRQTLDAAEHAIQTAHTERGEAVAASQREAERASALDRELQTTRQTLDAAEHAIQTAHTERGEAVAASQREAERASALDRELRTTRQTLDAAEHAIQTARAERGEAVAASQRASRRLDDTKVRLVEVEQTLNAVRTSTSWRIFAPFRELGRRSPRVARRLRQAIKVVWWSLTLQLGRRFMLWRQHRAALRRSVATVSMPYIEVIAPPASPTVSCPPRDLLDAFQTLHDTAAIYFPPVPEPEVSIIIPAYRGLDDLLTCLRSIAVSRPTEPSFEVIVVDDCPEAPVLWALPRSGGLIGIPNEENLGFLLSCNRGAAKARGRVLCFLNSDTIVSPGWLSSLVQALDETSSAALSGGMLLNRDGTIQDAGWRIMWNGWGHPLGRGADARDGAYTHRRLVDCVTGACFCVPRTVWKELGGFDLAYVPAFYEEFDLAFRARQKGLKVVYEPRSRVVHTGSASYGAERRDQLSGVNHGTFSQRFAEVLHKQPHDLSDEYAIRHAGPERPTILVVDSGVPVPEQHAGDVTTAGYLRMLVDAGWRVVFGPHNGIAEGPPCEALEAIGVEMIRPRQTIAGWLAAHGQHVRQVWISRPELAAEYLAVVREATDAPVAYYTHDLHHLRMMREARLRGNAEMILAAERLREQEVGVLRAVDHIMTPSAEEGKLIRELVPTARITTLPPYYYEGDQIRARVAGQFEGLSDVIFVGGFPHTPNVDAALFIAREIMPLVWRTRPDARLLLVGYAPPAEVQALADHRIVVTGQVPDLAPWFERSRVMLAALRYGAGVKGKVVEALRGGLPVVTTPVGAEGIGITPGEEAIIAEDAAGLAEGILSLLDNTERCAQLSASGAALIARRYSRMAARAALEGVFRVPRCAACGSVRLLPPAIENARESFVCRDCFALARCEALAEVLLRRFVREGATSLPELLARRPELRVHELGFVGGIADSLRGLPNYSTSEFFPGVPLGTTGPGGVRCEDVTQLTYTDESFDIILSQDVMEHVPDPVRGFLETARVLKPGGSHFFTIPQNPHLERSVTRAKLGPNGVEHVLPPEYHGDPVRSEGALVFTDYGRDLPELIMQAGLELIEHVQPVLGGTGNETLRIFEAVKRAVPLPELTSKEIEVDVDMLAPQPLQEFSA</sequence>
<dbReference type="PANTHER" id="PTHR43179:SF7">
    <property type="entry name" value="RHAMNOSYLTRANSFERASE WBBL"/>
    <property type="match status" value="1"/>
</dbReference>
<name>A0A8T5VV46_9BRAD</name>
<proteinExistence type="predicted"/>
<dbReference type="SUPFAM" id="SSF53335">
    <property type="entry name" value="S-adenosyl-L-methionine-dependent methyltransferases"/>
    <property type="match status" value="2"/>
</dbReference>
<dbReference type="SUPFAM" id="SSF57997">
    <property type="entry name" value="Tropomyosin"/>
    <property type="match status" value="1"/>
</dbReference>
<feature type="domain" description="Methyltransferase type 11" evidence="2">
    <location>
        <begin position="1252"/>
        <end position="1301"/>
    </location>
</feature>
<evidence type="ECO:0000313" key="4">
    <source>
        <dbReference type="Proteomes" id="UP000551709"/>
    </source>
</evidence>
<evidence type="ECO:0000259" key="2">
    <source>
        <dbReference type="Pfam" id="PF08241"/>
    </source>
</evidence>
<feature type="domain" description="Glycosyltransferase 2-like" evidence="1">
    <location>
        <begin position="526"/>
        <end position="637"/>
    </location>
</feature>
<dbReference type="PANTHER" id="PTHR43179">
    <property type="entry name" value="RHAMNOSYLTRANSFERASE WBBL"/>
    <property type="match status" value="1"/>
</dbReference>
<dbReference type="GO" id="GO:0032259">
    <property type="term" value="P:methylation"/>
    <property type="evidence" value="ECO:0007669"/>
    <property type="project" value="UniProtKB-KW"/>
</dbReference>
<dbReference type="InterPro" id="IPR013216">
    <property type="entry name" value="Methyltransf_11"/>
</dbReference>
<dbReference type="Pfam" id="PF00535">
    <property type="entry name" value="Glycos_transf_2"/>
    <property type="match status" value="1"/>
</dbReference>
<accession>A0A8T5VV46</accession>
<dbReference type="InterPro" id="IPR029044">
    <property type="entry name" value="Nucleotide-diphossugar_trans"/>
</dbReference>
<dbReference type="SUPFAM" id="SSF53756">
    <property type="entry name" value="UDP-Glycosyltransferase/glycogen phosphorylase"/>
    <property type="match status" value="1"/>
</dbReference>
<dbReference type="CDD" id="cd02440">
    <property type="entry name" value="AdoMet_MTases"/>
    <property type="match status" value="2"/>
</dbReference>
<keyword evidence="3" id="KW-0489">Methyltransferase</keyword>
<dbReference type="RefSeq" id="WP_166104334.1">
    <property type="nucleotide sequence ID" value="NZ_CP096255.1"/>
</dbReference>
<dbReference type="CDD" id="cd03801">
    <property type="entry name" value="GT4_PimA-like"/>
    <property type="match status" value="1"/>
</dbReference>
<protein>
    <submittedName>
        <fullName evidence="3">Methyltransferase domain-containing protein</fullName>
    </submittedName>
</protein>
<dbReference type="Pfam" id="PF13692">
    <property type="entry name" value="Glyco_trans_1_4"/>
    <property type="match status" value="1"/>
</dbReference>
<dbReference type="Gene3D" id="3.40.50.2000">
    <property type="entry name" value="Glycogen Phosphorylase B"/>
    <property type="match status" value="1"/>
</dbReference>
<evidence type="ECO:0000259" key="1">
    <source>
        <dbReference type="Pfam" id="PF00535"/>
    </source>
</evidence>
<dbReference type="Gene3D" id="3.90.550.10">
    <property type="entry name" value="Spore Coat Polysaccharide Biosynthesis Protein SpsA, Chain A"/>
    <property type="match status" value="1"/>
</dbReference>
<gene>
    <name evidence="3" type="ORF">HAP41_0000006035</name>
</gene>
<dbReference type="SUPFAM" id="SSF53448">
    <property type="entry name" value="Nucleotide-diphospho-sugar transferases"/>
    <property type="match status" value="1"/>
</dbReference>
<dbReference type="GO" id="GO:0008757">
    <property type="term" value="F:S-adenosylmethionine-dependent methyltransferase activity"/>
    <property type="evidence" value="ECO:0007669"/>
    <property type="project" value="InterPro"/>
</dbReference>
<dbReference type="Proteomes" id="UP000551709">
    <property type="component" value="Chromosome"/>
</dbReference>
<dbReference type="CDD" id="cd04186">
    <property type="entry name" value="GT_2_like_c"/>
    <property type="match status" value="1"/>
</dbReference>
<dbReference type="InterPro" id="IPR029063">
    <property type="entry name" value="SAM-dependent_MTases_sf"/>
</dbReference>
<feature type="domain" description="Methyltransferase type 11" evidence="2">
    <location>
        <begin position="30"/>
        <end position="122"/>
    </location>
</feature>
<dbReference type="Pfam" id="PF08241">
    <property type="entry name" value="Methyltransf_11"/>
    <property type="match status" value="2"/>
</dbReference>